<dbReference type="VEuPathDB" id="VectorBase:GAUT028723"/>
<dbReference type="Proteomes" id="UP000078200">
    <property type="component" value="Unassembled WGS sequence"/>
</dbReference>
<protein>
    <submittedName>
        <fullName evidence="1">Uncharacterized protein</fullName>
    </submittedName>
</protein>
<evidence type="ECO:0000313" key="2">
    <source>
        <dbReference type="Proteomes" id="UP000078200"/>
    </source>
</evidence>
<evidence type="ECO:0000313" key="1">
    <source>
        <dbReference type="EnsemblMetazoa" id="GAUT028723-PA"/>
    </source>
</evidence>
<proteinExistence type="predicted"/>
<name>A0A1A9V7W4_GLOAU</name>
<dbReference type="AlphaFoldDB" id="A0A1A9V7W4"/>
<accession>A0A1A9V7W4</accession>
<dbReference type="EnsemblMetazoa" id="GAUT028723-RA">
    <property type="protein sequence ID" value="GAUT028723-PA"/>
    <property type="gene ID" value="GAUT028723"/>
</dbReference>
<organism evidence="1 2">
    <name type="scientific">Glossina austeni</name>
    <name type="common">Savannah tsetse fly</name>
    <dbReference type="NCBI Taxonomy" id="7395"/>
    <lineage>
        <taxon>Eukaryota</taxon>
        <taxon>Metazoa</taxon>
        <taxon>Ecdysozoa</taxon>
        <taxon>Arthropoda</taxon>
        <taxon>Hexapoda</taxon>
        <taxon>Insecta</taxon>
        <taxon>Pterygota</taxon>
        <taxon>Neoptera</taxon>
        <taxon>Endopterygota</taxon>
        <taxon>Diptera</taxon>
        <taxon>Brachycera</taxon>
        <taxon>Muscomorpha</taxon>
        <taxon>Hippoboscoidea</taxon>
        <taxon>Glossinidae</taxon>
        <taxon>Glossina</taxon>
    </lineage>
</organism>
<sequence length="123" mass="14290">MMLLKKRFRRHEQARTQRGLRCHRIGTNVVTSELKRWCTSGVDWNTYGILVKGLIARLSCDVFRQKPIDEQIVYINECLWESAFAQMVPHAQPIYSSDPQHVLFYEDGHGVCAQQACTCYDNL</sequence>
<reference evidence="1" key="1">
    <citation type="submission" date="2020-05" db="UniProtKB">
        <authorList>
            <consortium name="EnsemblMetazoa"/>
        </authorList>
    </citation>
    <scope>IDENTIFICATION</scope>
    <source>
        <strain evidence="1">TTRI</strain>
    </source>
</reference>
<keyword evidence="2" id="KW-1185">Reference proteome</keyword>